<feature type="compositionally biased region" description="Polar residues" evidence="3">
    <location>
        <begin position="254"/>
        <end position="275"/>
    </location>
</feature>
<keyword evidence="2" id="KW-0233">DNA recombination</keyword>
<comment type="caution">
    <text evidence="4">The sequence shown here is derived from an EMBL/GenBank/DDBJ whole genome shotgun (WGS) entry which is preliminary data.</text>
</comment>
<dbReference type="InterPro" id="IPR013762">
    <property type="entry name" value="Integrase-like_cat_sf"/>
</dbReference>
<sequence>MESRGLSQDPAQDPPRPPRQLLEDDSVSLAPRSQEGNFLDDQGGISDVDSVVSTEGDAFIPKEPSSGNSDCLRSLVYSIRRDISDMPMSKGFYSFPESGHFTTALSFVNSSLAENLANTSKTGGSKFSGFGPASYPGRCRSKDFEIHGSSLGMSAPNCDRAFSSLLGSKPLDGLKLSQAFYVKSENNLRCLTFVLETADHFLSAAGPLKDKGGEFSDLRFMLLRAVTGGAELGPSVVKVDVKVTDGKRFVKTTQVNNPSFSHQPKASTSSSSQPTKRPAFSRPNYSSGKKAKVVKGKKQDLGLVLPPEEKVVKVRQLVNALTQFSSVPARQLLQLVGFLISIMDVIPLGRLHIRPIQWYLSEYWHPISQLWEAPVPILPRLLPHLQWWLQEKHLLKGVLLDPPDPSLTLVHRCESDGLGSLSGGQDSIRPLVRCSVGGTHQSARDESCVPFSPSVSGCDSGSVTTGCHGQLHSSGLSSESRGTHSFSLYHLSKEILLLCHSLDIILSVRHVPGSQNLLADALSRSRVPVNTEWEIHPSVFQEIILCWDRPHIDLFATSLNHKKKTASRSGESPSARLVVVRDSLRKGGFSEGATKRISGSVRQSTGAVYDSKWSIFCTWCLSKQINPLSVTVQQLADFFLYLFEEKGYSPSTIKGYRSAIARTISLSGGSDFGDNEFLSLLIKNFCLNRPRQRRLVPSWDLGLVLKVLQFPPFEPLHSASLKFLSYKCCFLIALATGRRRSEIHALSISESCLRFAADKSSVTLLTDPSFLAKNQLPDKGSGIITIPALPPTSDNQVLCPVRALLVYLASSAKLRSAGSSRLFIPIKKGISDISAKTISTWICNTVILAYKSASSEVLVKHQVKAHEVRALASSWNIFNSSSMSEIMSAGFWRSDSAFYNHYLRSMPLHCDNLYSLGPFRLFSSS</sequence>
<dbReference type="AlphaFoldDB" id="A0A8S3QSC0"/>
<evidence type="ECO:0000256" key="2">
    <source>
        <dbReference type="ARBA" id="ARBA00023172"/>
    </source>
</evidence>
<dbReference type="GO" id="GO:0006310">
    <property type="term" value="P:DNA recombination"/>
    <property type="evidence" value="ECO:0007669"/>
    <property type="project" value="UniProtKB-KW"/>
</dbReference>
<dbReference type="PANTHER" id="PTHR35617:SF3">
    <property type="entry name" value="CORE-BINDING (CB) DOMAIN-CONTAINING PROTEIN"/>
    <property type="match status" value="1"/>
</dbReference>
<dbReference type="EMBL" id="CAJPWZ010000682">
    <property type="protein sequence ID" value="CAG2198517.1"/>
    <property type="molecule type" value="Genomic_DNA"/>
</dbReference>
<gene>
    <name evidence="4" type="ORF">MEDL_13274</name>
</gene>
<dbReference type="InterPro" id="IPR011010">
    <property type="entry name" value="DNA_brk_join_enz"/>
</dbReference>
<feature type="region of interest" description="Disordered" evidence="3">
    <location>
        <begin position="1"/>
        <end position="47"/>
    </location>
</feature>
<dbReference type="SUPFAM" id="SSF47823">
    <property type="entry name" value="lambda integrase-like, N-terminal domain"/>
    <property type="match status" value="1"/>
</dbReference>
<reference evidence="4" key="1">
    <citation type="submission" date="2021-03" db="EMBL/GenBank/DDBJ databases">
        <authorList>
            <person name="Bekaert M."/>
        </authorList>
    </citation>
    <scope>NUCLEOTIDE SEQUENCE</scope>
</reference>
<dbReference type="InterPro" id="IPR010998">
    <property type="entry name" value="Integrase_recombinase_N"/>
</dbReference>
<dbReference type="SUPFAM" id="SSF56349">
    <property type="entry name" value="DNA breaking-rejoining enzymes"/>
    <property type="match status" value="1"/>
</dbReference>
<keyword evidence="1" id="KW-0238">DNA-binding</keyword>
<accession>A0A8S3QSC0</accession>
<proteinExistence type="predicted"/>
<dbReference type="Gene3D" id="1.10.150.130">
    <property type="match status" value="1"/>
</dbReference>
<evidence type="ECO:0000313" key="5">
    <source>
        <dbReference type="Proteomes" id="UP000683360"/>
    </source>
</evidence>
<feature type="region of interest" description="Disordered" evidence="3">
    <location>
        <begin position="254"/>
        <end position="291"/>
    </location>
</feature>
<dbReference type="Gene3D" id="1.10.443.10">
    <property type="entry name" value="Intergrase catalytic core"/>
    <property type="match status" value="1"/>
</dbReference>
<dbReference type="PANTHER" id="PTHR35617">
    <property type="entry name" value="PHAGE_INTEGRASE DOMAIN-CONTAINING PROTEIN"/>
    <property type="match status" value="1"/>
</dbReference>
<protein>
    <recommendedName>
        <fullName evidence="6">Core-binding (CB) domain-containing protein</fullName>
    </recommendedName>
</protein>
<organism evidence="4 5">
    <name type="scientific">Mytilus edulis</name>
    <name type="common">Blue mussel</name>
    <dbReference type="NCBI Taxonomy" id="6550"/>
    <lineage>
        <taxon>Eukaryota</taxon>
        <taxon>Metazoa</taxon>
        <taxon>Spiralia</taxon>
        <taxon>Lophotrochozoa</taxon>
        <taxon>Mollusca</taxon>
        <taxon>Bivalvia</taxon>
        <taxon>Autobranchia</taxon>
        <taxon>Pteriomorphia</taxon>
        <taxon>Mytilida</taxon>
        <taxon>Mytiloidea</taxon>
        <taxon>Mytilidae</taxon>
        <taxon>Mytilinae</taxon>
        <taxon>Mytilus</taxon>
    </lineage>
</organism>
<evidence type="ECO:0000256" key="1">
    <source>
        <dbReference type="ARBA" id="ARBA00023125"/>
    </source>
</evidence>
<evidence type="ECO:0000313" key="4">
    <source>
        <dbReference type="EMBL" id="CAG2198517.1"/>
    </source>
</evidence>
<dbReference type="Proteomes" id="UP000683360">
    <property type="component" value="Unassembled WGS sequence"/>
</dbReference>
<evidence type="ECO:0000256" key="3">
    <source>
        <dbReference type="SAM" id="MobiDB-lite"/>
    </source>
</evidence>
<evidence type="ECO:0008006" key="6">
    <source>
        <dbReference type="Google" id="ProtNLM"/>
    </source>
</evidence>
<dbReference type="GO" id="GO:0015074">
    <property type="term" value="P:DNA integration"/>
    <property type="evidence" value="ECO:0007669"/>
    <property type="project" value="InterPro"/>
</dbReference>
<dbReference type="OrthoDB" id="6090063at2759"/>
<dbReference type="GO" id="GO:0003677">
    <property type="term" value="F:DNA binding"/>
    <property type="evidence" value="ECO:0007669"/>
    <property type="project" value="UniProtKB-KW"/>
</dbReference>
<keyword evidence="5" id="KW-1185">Reference proteome</keyword>
<name>A0A8S3QSC0_MYTED</name>